<feature type="domain" description="T-SNARE coiled-coil homology" evidence="12">
    <location>
        <begin position="310"/>
        <end position="372"/>
    </location>
</feature>
<dbReference type="CDD" id="cd15848">
    <property type="entry name" value="SNARE_syntaxin1-like"/>
    <property type="match status" value="1"/>
</dbReference>
<dbReference type="Gene3D" id="1.20.58.70">
    <property type="match status" value="1"/>
</dbReference>
<dbReference type="GO" id="GO:0012505">
    <property type="term" value="C:endomembrane system"/>
    <property type="evidence" value="ECO:0007669"/>
    <property type="project" value="TreeGrafter"/>
</dbReference>
<sequence length="404" mass="45385">MNFAFENSTFLKYSRNQEQQQKKSHLLSFDIFFHPSAPTTVALRNLIPLPYSALNPIRDPSISADPDACAVNSDSPNVLGWSKNDLKTMASTIDLLDAFNPNELAQFLADSFELARDGASGFGDIEMGRQVSVNSSEQGFEGFFTQVQDVEKQIDKLSQLLKNLQDANAESKTVLQAAAMKELKHRMDKDIDEVLRVARSVKSKLEELDRDNLANRKKPGCGKGSSVDRSRTATTVGLKNKLKERMNQFQALRETIQREYREILERRVYTVTGTHTDEETIDRLIETGNGEQIFAKAIQEQGRGQIIDTLAEIQERHDVVRDIERKLLELQQIFLDMAVLVDAQGEMLDNIESEVGKADDYVTSGVGQLVKAKRLQRNTRKWTCIGMLILIAIIAAIVLGIVRP</sequence>
<comment type="subcellular location">
    <subcellularLocation>
        <location evidence="1">Cell membrane</location>
        <topology evidence="1">Single-pass type IV membrane protein</topology>
    </subcellularLocation>
</comment>
<protein>
    <recommendedName>
        <fullName evidence="12">t-SNARE coiled-coil homology domain-containing protein</fullName>
    </recommendedName>
</protein>
<evidence type="ECO:0000256" key="9">
    <source>
        <dbReference type="SAM" id="Coils"/>
    </source>
</evidence>
<evidence type="ECO:0000256" key="8">
    <source>
        <dbReference type="RuleBase" id="RU003858"/>
    </source>
</evidence>
<dbReference type="SMART" id="SM00503">
    <property type="entry name" value="SynN"/>
    <property type="match status" value="1"/>
</dbReference>
<comment type="similarity">
    <text evidence="2 8">Belongs to the syntaxin family.</text>
</comment>
<dbReference type="CDD" id="cd00179">
    <property type="entry name" value="SynN"/>
    <property type="match status" value="1"/>
</dbReference>
<evidence type="ECO:0000256" key="6">
    <source>
        <dbReference type="ARBA" id="ARBA00022989"/>
    </source>
</evidence>
<dbReference type="GO" id="GO:0006887">
    <property type="term" value="P:exocytosis"/>
    <property type="evidence" value="ECO:0007669"/>
    <property type="project" value="TreeGrafter"/>
</dbReference>
<feature type="region of interest" description="Disordered" evidence="10">
    <location>
        <begin position="212"/>
        <end position="232"/>
    </location>
</feature>
<keyword evidence="7 11" id="KW-0472">Membrane</keyword>
<dbReference type="PANTHER" id="PTHR19957:SF307">
    <property type="entry name" value="PROTEIN SSO1-RELATED"/>
    <property type="match status" value="1"/>
</dbReference>
<keyword evidence="3" id="KW-0813">Transport</keyword>
<dbReference type="GO" id="GO:0048278">
    <property type="term" value="P:vesicle docking"/>
    <property type="evidence" value="ECO:0007669"/>
    <property type="project" value="TreeGrafter"/>
</dbReference>
<dbReference type="AlphaFoldDB" id="A0A8J5F7G1"/>
<dbReference type="Proteomes" id="UP000734854">
    <property type="component" value="Unassembled WGS sequence"/>
</dbReference>
<evidence type="ECO:0000259" key="12">
    <source>
        <dbReference type="PROSITE" id="PS50192"/>
    </source>
</evidence>
<dbReference type="SUPFAM" id="SSF47661">
    <property type="entry name" value="t-snare proteins"/>
    <property type="match status" value="1"/>
</dbReference>
<evidence type="ECO:0000256" key="5">
    <source>
        <dbReference type="ARBA" id="ARBA00022927"/>
    </source>
</evidence>
<keyword evidence="14" id="KW-1185">Reference proteome</keyword>
<dbReference type="InterPro" id="IPR006012">
    <property type="entry name" value="Syntaxin/epimorphin_CS"/>
</dbReference>
<dbReference type="InterPro" id="IPR006011">
    <property type="entry name" value="Syntaxin_N"/>
</dbReference>
<evidence type="ECO:0000313" key="13">
    <source>
        <dbReference type="EMBL" id="KAG6482816.1"/>
    </source>
</evidence>
<keyword evidence="6 11" id="KW-1133">Transmembrane helix</keyword>
<evidence type="ECO:0000256" key="7">
    <source>
        <dbReference type="ARBA" id="ARBA00023136"/>
    </source>
</evidence>
<dbReference type="GO" id="GO:0006886">
    <property type="term" value="P:intracellular protein transport"/>
    <property type="evidence" value="ECO:0007669"/>
    <property type="project" value="InterPro"/>
</dbReference>
<evidence type="ECO:0000256" key="10">
    <source>
        <dbReference type="SAM" id="MobiDB-lite"/>
    </source>
</evidence>
<feature type="coiled-coil region" evidence="9">
    <location>
        <begin position="147"/>
        <end position="211"/>
    </location>
</feature>
<organism evidence="13 14">
    <name type="scientific">Zingiber officinale</name>
    <name type="common">Ginger</name>
    <name type="synonym">Amomum zingiber</name>
    <dbReference type="NCBI Taxonomy" id="94328"/>
    <lineage>
        <taxon>Eukaryota</taxon>
        <taxon>Viridiplantae</taxon>
        <taxon>Streptophyta</taxon>
        <taxon>Embryophyta</taxon>
        <taxon>Tracheophyta</taxon>
        <taxon>Spermatophyta</taxon>
        <taxon>Magnoliopsida</taxon>
        <taxon>Liliopsida</taxon>
        <taxon>Zingiberales</taxon>
        <taxon>Zingiberaceae</taxon>
        <taxon>Zingiber</taxon>
    </lineage>
</organism>
<feature type="coiled-coil region" evidence="9">
    <location>
        <begin position="239"/>
        <end position="266"/>
    </location>
</feature>
<dbReference type="EMBL" id="JACMSC010000016">
    <property type="protein sequence ID" value="KAG6482816.1"/>
    <property type="molecule type" value="Genomic_DNA"/>
</dbReference>
<dbReference type="SMART" id="SM00397">
    <property type="entry name" value="t_SNARE"/>
    <property type="match status" value="1"/>
</dbReference>
<dbReference type="InterPro" id="IPR010989">
    <property type="entry name" value="SNARE"/>
</dbReference>
<dbReference type="FunFam" id="1.20.58.70:FF:000003">
    <property type="entry name" value="Qa-SNARE, Sso1/Syntaxin1-type, SYP12A-group"/>
    <property type="match status" value="1"/>
</dbReference>
<dbReference type="InterPro" id="IPR045242">
    <property type="entry name" value="Syntaxin"/>
</dbReference>
<comment type="caution">
    <text evidence="13">The sequence shown here is derived from an EMBL/GenBank/DDBJ whole genome shotgun (WGS) entry which is preliminary data.</text>
</comment>
<dbReference type="GO" id="GO:0031201">
    <property type="term" value="C:SNARE complex"/>
    <property type="evidence" value="ECO:0007669"/>
    <property type="project" value="TreeGrafter"/>
</dbReference>
<name>A0A8J5F7G1_ZINOF</name>
<evidence type="ECO:0000256" key="2">
    <source>
        <dbReference type="ARBA" id="ARBA00009063"/>
    </source>
</evidence>
<dbReference type="Pfam" id="PF00804">
    <property type="entry name" value="Syntaxin"/>
    <property type="match status" value="1"/>
</dbReference>
<evidence type="ECO:0000313" key="14">
    <source>
        <dbReference type="Proteomes" id="UP000734854"/>
    </source>
</evidence>
<keyword evidence="9" id="KW-0175">Coiled coil</keyword>
<dbReference type="GO" id="GO:0005484">
    <property type="term" value="F:SNAP receptor activity"/>
    <property type="evidence" value="ECO:0007669"/>
    <property type="project" value="InterPro"/>
</dbReference>
<feature type="transmembrane region" description="Helical" evidence="11">
    <location>
        <begin position="382"/>
        <end position="402"/>
    </location>
</feature>
<dbReference type="InterPro" id="IPR000727">
    <property type="entry name" value="T_SNARE_dom"/>
</dbReference>
<keyword evidence="4 11" id="KW-0812">Transmembrane</keyword>
<keyword evidence="5" id="KW-0653">Protein transport</keyword>
<evidence type="ECO:0000256" key="3">
    <source>
        <dbReference type="ARBA" id="ARBA00022448"/>
    </source>
</evidence>
<gene>
    <name evidence="13" type="ORF">ZIOFF_059455</name>
</gene>
<dbReference type="FunFam" id="1.20.5.110:FF:000008">
    <property type="entry name" value="Syntaxin 132"/>
    <property type="match status" value="1"/>
</dbReference>
<dbReference type="PANTHER" id="PTHR19957">
    <property type="entry name" value="SYNTAXIN"/>
    <property type="match status" value="1"/>
</dbReference>
<evidence type="ECO:0000256" key="1">
    <source>
        <dbReference type="ARBA" id="ARBA00004521"/>
    </source>
</evidence>
<dbReference type="Gene3D" id="1.20.5.110">
    <property type="match status" value="1"/>
</dbReference>
<dbReference type="GO" id="GO:0006906">
    <property type="term" value="P:vesicle fusion"/>
    <property type="evidence" value="ECO:0007669"/>
    <property type="project" value="TreeGrafter"/>
</dbReference>
<dbReference type="GO" id="GO:0000149">
    <property type="term" value="F:SNARE binding"/>
    <property type="evidence" value="ECO:0007669"/>
    <property type="project" value="TreeGrafter"/>
</dbReference>
<evidence type="ECO:0000256" key="4">
    <source>
        <dbReference type="ARBA" id="ARBA00022692"/>
    </source>
</evidence>
<evidence type="ECO:0000256" key="11">
    <source>
        <dbReference type="SAM" id="Phobius"/>
    </source>
</evidence>
<dbReference type="GO" id="GO:0005886">
    <property type="term" value="C:plasma membrane"/>
    <property type="evidence" value="ECO:0007669"/>
    <property type="project" value="UniProtKB-SubCell"/>
</dbReference>
<dbReference type="Pfam" id="PF05739">
    <property type="entry name" value="SNARE"/>
    <property type="match status" value="1"/>
</dbReference>
<dbReference type="PROSITE" id="PS50192">
    <property type="entry name" value="T_SNARE"/>
    <property type="match status" value="1"/>
</dbReference>
<proteinExistence type="inferred from homology"/>
<accession>A0A8J5F7G1</accession>
<dbReference type="PROSITE" id="PS00914">
    <property type="entry name" value="SYNTAXIN"/>
    <property type="match status" value="1"/>
</dbReference>
<reference evidence="13 14" key="1">
    <citation type="submission" date="2020-08" db="EMBL/GenBank/DDBJ databases">
        <title>Plant Genome Project.</title>
        <authorList>
            <person name="Zhang R.-G."/>
        </authorList>
    </citation>
    <scope>NUCLEOTIDE SEQUENCE [LARGE SCALE GENOMIC DNA]</scope>
    <source>
        <tissue evidence="13">Rhizome</tissue>
    </source>
</reference>